<feature type="domain" description="F-box" evidence="1">
    <location>
        <begin position="2"/>
        <end position="48"/>
    </location>
</feature>
<gene>
    <name evidence="2" type="ORF">ISN45_Aa03g019730</name>
</gene>
<dbReference type="CDD" id="cd22157">
    <property type="entry name" value="F-box_AtFBW1-like"/>
    <property type="match status" value="1"/>
</dbReference>
<keyword evidence="3" id="KW-1185">Reference proteome</keyword>
<dbReference type="InterPro" id="IPR001810">
    <property type="entry name" value="F-box_dom"/>
</dbReference>
<dbReference type="Pfam" id="PF00646">
    <property type="entry name" value="F-box"/>
    <property type="match status" value="1"/>
</dbReference>
<dbReference type="InterPro" id="IPR050796">
    <property type="entry name" value="SCF_F-box_component"/>
</dbReference>
<protein>
    <submittedName>
        <fullName evidence="2">F-box domain</fullName>
    </submittedName>
</protein>
<evidence type="ECO:0000313" key="3">
    <source>
        <dbReference type="Proteomes" id="UP000694240"/>
    </source>
</evidence>
<organism evidence="2 3">
    <name type="scientific">Arabidopsis thaliana x Arabidopsis arenosa</name>
    <dbReference type="NCBI Taxonomy" id="1240361"/>
    <lineage>
        <taxon>Eukaryota</taxon>
        <taxon>Viridiplantae</taxon>
        <taxon>Streptophyta</taxon>
        <taxon>Embryophyta</taxon>
        <taxon>Tracheophyta</taxon>
        <taxon>Spermatophyta</taxon>
        <taxon>Magnoliopsida</taxon>
        <taxon>eudicotyledons</taxon>
        <taxon>Gunneridae</taxon>
        <taxon>Pentapetalae</taxon>
        <taxon>rosids</taxon>
        <taxon>malvids</taxon>
        <taxon>Brassicales</taxon>
        <taxon>Brassicaceae</taxon>
        <taxon>Camelineae</taxon>
        <taxon>Arabidopsis</taxon>
    </lineage>
</organism>
<comment type="caution">
    <text evidence="2">The sequence shown here is derived from an EMBL/GenBank/DDBJ whole genome shotgun (WGS) entry which is preliminary data.</text>
</comment>
<sequence>MSISELKLSQDLIEEILCRVPAISLKQLRSTCKRWNSLFNDKRFARKHFDKAAKQSLVVMLTKNYRICLLDVNLNETPSIEVRGELRRVSISQVFHCDGLLIYINKGDTMMVVWNPFMGKIRWFQHIDRDKTHYDYVLGSYQDDKSGNTSYKVLRYMSWGSKQKLEICELYSSSWRILDVTTDCTFYGESRVSLKGKTYWFAFDEEKRQLDMVSFDYTTERFRSRMSLPYQFPIVSYQTLALSGVREEKLSVLLQLRDTSRKEIWVTNKIDETTQVLSWNKVLTLDYPDLGRCFLTGLSFLFDEENRKIVCCERRMSEDDYYEAADWVYIVEEDNKVTQLCFGKCNGFDTLESSDPYLFGYVPSLVQIEHPRHKTKRGD</sequence>
<reference evidence="2 3" key="1">
    <citation type="submission" date="2020-12" db="EMBL/GenBank/DDBJ databases">
        <title>Concerted genomic and epigenomic changes stabilize Arabidopsis allopolyploids.</title>
        <authorList>
            <person name="Chen Z."/>
        </authorList>
    </citation>
    <scope>NUCLEOTIDE SEQUENCE [LARGE SCALE GENOMIC DNA]</scope>
    <source>
        <strain evidence="2">Allo738</strain>
        <tissue evidence="2">Leaf</tissue>
    </source>
</reference>
<name>A0A8T2AVU6_9BRAS</name>
<dbReference type="Proteomes" id="UP000694240">
    <property type="component" value="Chromosome 8"/>
</dbReference>
<dbReference type="PANTHER" id="PTHR31672:SF13">
    <property type="entry name" value="F-BOX PROTEIN CPR30-LIKE"/>
    <property type="match status" value="1"/>
</dbReference>
<dbReference type="SMART" id="SM00256">
    <property type="entry name" value="FBOX"/>
    <property type="match status" value="1"/>
</dbReference>
<dbReference type="Pfam" id="PF07734">
    <property type="entry name" value="FBA_1"/>
    <property type="match status" value="1"/>
</dbReference>
<dbReference type="InterPro" id="IPR006527">
    <property type="entry name" value="F-box-assoc_dom_typ1"/>
</dbReference>
<dbReference type="AlphaFoldDB" id="A0A8T2AVU6"/>
<evidence type="ECO:0000259" key="1">
    <source>
        <dbReference type="PROSITE" id="PS50181"/>
    </source>
</evidence>
<dbReference type="InterPro" id="IPR017451">
    <property type="entry name" value="F-box-assoc_interact_dom"/>
</dbReference>
<dbReference type="PROSITE" id="PS50181">
    <property type="entry name" value="FBOX"/>
    <property type="match status" value="1"/>
</dbReference>
<dbReference type="PANTHER" id="PTHR31672">
    <property type="entry name" value="BNACNNG10540D PROTEIN"/>
    <property type="match status" value="1"/>
</dbReference>
<proteinExistence type="predicted"/>
<evidence type="ECO:0000313" key="2">
    <source>
        <dbReference type="EMBL" id="KAG7577719.1"/>
    </source>
</evidence>
<accession>A0A8T2AVU6</accession>
<dbReference type="EMBL" id="JAEFBK010000008">
    <property type="protein sequence ID" value="KAG7577719.1"/>
    <property type="molecule type" value="Genomic_DNA"/>
</dbReference>
<dbReference type="NCBIfam" id="TIGR01640">
    <property type="entry name" value="F_box_assoc_1"/>
    <property type="match status" value="1"/>
</dbReference>